<keyword evidence="1" id="KW-0812">Transmembrane</keyword>
<evidence type="ECO:0000256" key="1">
    <source>
        <dbReference type="SAM" id="Phobius"/>
    </source>
</evidence>
<feature type="domain" description="LiaF transmembrane" evidence="2">
    <location>
        <begin position="9"/>
        <end position="101"/>
    </location>
</feature>
<evidence type="ECO:0000259" key="2">
    <source>
        <dbReference type="Pfam" id="PF22570"/>
    </source>
</evidence>
<accession>A0A5J4T2I7</accession>
<reference evidence="3" key="1">
    <citation type="submission" date="2019-03" db="EMBL/GenBank/DDBJ databases">
        <title>Single cell metagenomics reveals metabolic interactions within the superorganism composed of flagellate Streblomastix strix and complex community of Bacteroidetes bacteria on its surface.</title>
        <authorList>
            <person name="Treitli S.C."/>
            <person name="Kolisko M."/>
            <person name="Husnik F."/>
            <person name="Keeling P."/>
            <person name="Hampl V."/>
        </authorList>
    </citation>
    <scope>NUCLEOTIDE SEQUENCE</scope>
    <source>
        <strain evidence="3">STM</strain>
    </source>
</reference>
<dbReference type="EMBL" id="SNRY01000001">
    <property type="protein sequence ID" value="KAA6352604.1"/>
    <property type="molecule type" value="Genomic_DNA"/>
</dbReference>
<protein>
    <recommendedName>
        <fullName evidence="2">LiaF transmembrane domain-containing protein</fullName>
    </recommendedName>
</protein>
<comment type="caution">
    <text evidence="3">The sequence shown here is derived from an EMBL/GenBank/DDBJ whole genome shotgun (WGS) entry which is preliminary data.</text>
</comment>
<sequence length="232" mass="26286">MKNSAFFPGIVFVLIGIIFFGRNMGWIDYSIFRAIISWQMLLIVIGVGVLLRKHLFNGLVLISVGTFFMLSRIDAIWACNVHDYWPLLFVCIGIILLLKQPFDKKWHHNHTQETVYSSKNGFVYSDVSFGSVKQIVVDPVFKGAKIKNSCGSTLIDLRRTSLESPETYIDVECRLGGIEIYAPNTWVIISKASCDFGGIEDNRFRTELVEFDNSHKVVIRGKVILGGMEIKN</sequence>
<name>A0A5J4T2I7_9ZZZZ</name>
<feature type="transmembrane region" description="Helical" evidence="1">
    <location>
        <begin position="5"/>
        <end position="25"/>
    </location>
</feature>
<feature type="transmembrane region" description="Helical" evidence="1">
    <location>
        <begin position="84"/>
        <end position="102"/>
    </location>
</feature>
<dbReference type="AlphaFoldDB" id="A0A5J4T2I7"/>
<proteinExistence type="predicted"/>
<feature type="transmembrane region" description="Helical" evidence="1">
    <location>
        <begin position="31"/>
        <end position="51"/>
    </location>
</feature>
<feature type="transmembrane region" description="Helical" evidence="1">
    <location>
        <begin position="58"/>
        <end position="78"/>
    </location>
</feature>
<keyword evidence="1" id="KW-1133">Transmembrane helix</keyword>
<dbReference type="Pfam" id="PF22570">
    <property type="entry name" value="LiaF-TM"/>
    <property type="match status" value="1"/>
</dbReference>
<organism evidence="3">
    <name type="scientific">termite gut metagenome</name>
    <dbReference type="NCBI Taxonomy" id="433724"/>
    <lineage>
        <taxon>unclassified sequences</taxon>
        <taxon>metagenomes</taxon>
        <taxon>organismal metagenomes</taxon>
    </lineage>
</organism>
<dbReference type="InterPro" id="IPR054331">
    <property type="entry name" value="LiaF_TM"/>
</dbReference>
<evidence type="ECO:0000313" key="3">
    <source>
        <dbReference type="EMBL" id="KAA6352604.1"/>
    </source>
</evidence>
<keyword evidence="1" id="KW-0472">Membrane</keyword>
<gene>
    <name evidence="3" type="ORF">EZS27_000056</name>
</gene>